<evidence type="ECO:0000256" key="1">
    <source>
        <dbReference type="PIRNR" id="PIRNR012524"/>
    </source>
</evidence>
<sequence>MRRIKENIFIMLIIGSYNDLVVEREVSFGFYLNPKEDEVLLPGKYAPSGLKPGDTITVFVYTDSEDRPIATTLTPRAVVGEFACMTVVDTTSFGAFLDWGLEKHLLVPADEMSPRLRKGERHVVKVCLDPETQRVYATARIEQNLSKYKAGISRGDGVDLLIYRITDMGYQAIINNSHSGMLYKADTIPPLTVGDKTKGFIHKIREDGKIDLVLKQPGYASVSGSSDIVLDILEKAGGFLPCHDKTNPEIIRKTFAMSKKEFKRSISRLYREREITISSTGITRKYSDAQDEADHSPISPD</sequence>
<gene>
    <name evidence="4" type="ORF">SAMN02746065_101261</name>
</gene>
<proteinExistence type="inferred from homology"/>
<dbReference type="InterPro" id="IPR036388">
    <property type="entry name" value="WH-like_DNA-bd_sf"/>
</dbReference>
<keyword evidence="5" id="KW-1185">Reference proteome</keyword>
<feature type="domain" description="Conserved virulence factor B-like winged helix" evidence="3">
    <location>
        <begin position="229"/>
        <end position="282"/>
    </location>
</feature>
<dbReference type="InterPro" id="IPR014464">
    <property type="entry name" value="CvfB_fam"/>
</dbReference>
<protein>
    <recommendedName>
        <fullName evidence="6">S1 motif domain-containing protein</fullName>
    </recommendedName>
</protein>
<dbReference type="EMBL" id="FWXY01000001">
    <property type="protein sequence ID" value="SMC38163.1"/>
    <property type="molecule type" value="Genomic_DNA"/>
</dbReference>
<dbReference type="PANTHER" id="PTHR37296:SF1">
    <property type="entry name" value="CONSERVED VIRULENCE FACTOR B"/>
    <property type="match status" value="1"/>
</dbReference>
<dbReference type="Gene3D" id="1.10.10.10">
    <property type="entry name" value="Winged helix-like DNA-binding domain superfamily/Winged helix DNA-binding domain"/>
    <property type="match status" value="1"/>
</dbReference>
<name>A0A1W1YPU1_9BACT</name>
<accession>A0A1W1YPU1</accession>
<dbReference type="PANTHER" id="PTHR37296">
    <property type="entry name" value="CONSERVED VIRULENCE FACTOR B"/>
    <property type="match status" value="1"/>
</dbReference>
<dbReference type="STRING" id="1121400.SAMN02746065_101261"/>
<feature type="domain" description="Conserved virulence factor B first S1" evidence="2">
    <location>
        <begin position="14"/>
        <end position="72"/>
    </location>
</feature>
<evidence type="ECO:0000259" key="2">
    <source>
        <dbReference type="Pfam" id="PF13509"/>
    </source>
</evidence>
<dbReference type="PIRSF" id="PIRSF012524">
    <property type="entry name" value="YitL_S1"/>
    <property type="match status" value="1"/>
</dbReference>
<evidence type="ECO:0000313" key="5">
    <source>
        <dbReference type="Proteomes" id="UP000192418"/>
    </source>
</evidence>
<organism evidence="4 5">
    <name type="scientific">Desulfocicer vacuolatum DSM 3385</name>
    <dbReference type="NCBI Taxonomy" id="1121400"/>
    <lineage>
        <taxon>Bacteria</taxon>
        <taxon>Pseudomonadati</taxon>
        <taxon>Thermodesulfobacteriota</taxon>
        <taxon>Desulfobacteria</taxon>
        <taxon>Desulfobacterales</taxon>
        <taxon>Desulfobacteraceae</taxon>
        <taxon>Desulfocicer</taxon>
    </lineage>
</organism>
<evidence type="ECO:0008006" key="6">
    <source>
        <dbReference type="Google" id="ProtNLM"/>
    </source>
</evidence>
<dbReference type="InterPro" id="IPR012340">
    <property type="entry name" value="NA-bd_OB-fold"/>
</dbReference>
<evidence type="ECO:0000259" key="3">
    <source>
        <dbReference type="Pfam" id="PF17783"/>
    </source>
</evidence>
<dbReference type="AlphaFoldDB" id="A0A1W1YPU1"/>
<dbReference type="Pfam" id="PF17783">
    <property type="entry name" value="WHD_CvfB"/>
    <property type="match status" value="1"/>
</dbReference>
<dbReference type="Proteomes" id="UP000192418">
    <property type="component" value="Unassembled WGS sequence"/>
</dbReference>
<dbReference type="InterPro" id="IPR039566">
    <property type="entry name" value="CvfB_S1_st"/>
</dbReference>
<evidence type="ECO:0000313" key="4">
    <source>
        <dbReference type="EMBL" id="SMC38163.1"/>
    </source>
</evidence>
<dbReference type="Gene3D" id="2.40.50.140">
    <property type="entry name" value="Nucleic acid-binding proteins"/>
    <property type="match status" value="1"/>
</dbReference>
<reference evidence="4 5" key="1">
    <citation type="submission" date="2017-04" db="EMBL/GenBank/DDBJ databases">
        <authorList>
            <person name="Afonso C.L."/>
            <person name="Miller P.J."/>
            <person name="Scott M.A."/>
            <person name="Spackman E."/>
            <person name="Goraichik I."/>
            <person name="Dimitrov K.M."/>
            <person name="Suarez D.L."/>
            <person name="Swayne D.E."/>
        </authorList>
    </citation>
    <scope>NUCLEOTIDE SEQUENCE [LARGE SCALE GENOMIC DNA]</scope>
    <source>
        <strain evidence="4 5">DSM 3385</strain>
    </source>
</reference>
<comment type="similarity">
    <text evidence="1">Belongs to the CvfB family.</text>
</comment>
<dbReference type="Pfam" id="PF13509">
    <property type="entry name" value="S1_2"/>
    <property type="match status" value="1"/>
</dbReference>
<dbReference type="InterPro" id="IPR040764">
    <property type="entry name" value="CvfB_WH"/>
</dbReference>